<dbReference type="InterPro" id="IPR019052">
    <property type="entry name" value="DUF2383"/>
</dbReference>
<dbReference type="InterPro" id="IPR016920">
    <property type="entry name" value="UCP029477"/>
</dbReference>
<dbReference type="Pfam" id="PF09537">
    <property type="entry name" value="DUF2383"/>
    <property type="match status" value="1"/>
</dbReference>
<dbReference type="NCBIfam" id="TIGR02284">
    <property type="entry name" value="PA2169 family four-helix-bundle protein"/>
    <property type="match status" value="1"/>
</dbReference>
<dbReference type="InterPro" id="IPR011971">
    <property type="entry name" value="CHP02284"/>
</dbReference>
<dbReference type="RefSeq" id="WP_404546672.1">
    <property type="nucleotide sequence ID" value="NZ_JADIKJ010000007.1"/>
</dbReference>
<gene>
    <name evidence="2" type="ORF">ISP15_07820</name>
</gene>
<proteinExistence type="predicted"/>
<dbReference type="EMBL" id="JADIKJ010000007">
    <property type="protein sequence ID" value="MFK2900239.1"/>
    <property type="molecule type" value="Genomic_DNA"/>
</dbReference>
<sequence>MRDPAHDIDVLNDLIEITMDSYEGYREAAEHLENTEVAALFSRWALNRRHVLCELRHAVQNLGGRPVAEGTVLGSARRFFVDLRTHLTANHDAVVEEAERSDEHLKHQFESALNDYRLSTPVRDAVEHAYLSVKTCHGIVHELKQPCPSHPRCAR</sequence>
<evidence type="ECO:0000313" key="2">
    <source>
        <dbReference type="EMBL" id="MFK2900239.1"/>
    </source>
</evidence>
<evidence type="ECO:0000259" key="1">
    <source>
        <dbReference type="Pfam" id="PF09537"/>
    </source>
</evidence>
<dbReference type="Gene3D" id="1.20.1260.10">
    <property type="match status" value="1"/>
</dbReference>
<protein>
    <submittedName>
        <fullName evidence="2">PA2169 family four-helix-bundle protein</fullName>
    </submittedName>
</protein>
<organism evidence="2 3">
    <name type="scientific">Dyella jejuensis</name>
    <dbReference type="NCBI Taxonomy" id="1432009"/>
    <lineage>
        <taxon>Bacteria</taxon>
        <taxon>Pseudomonadati</taxon>
        <taxon>Pseudomonadota</taxon>
        <taxon>Gammaproteobacteria</taxon>
        <taxon>Lysobacterales</taxon>
        <taxon>Rhodanobacteraceae</taxon>
        <taxon>Dyella</taxon>
    </lineage>
</organism>
<dbReference type="InterPro" id="IPR012347">
    <property type="entry name" value="Ferritin-like"/>
</dbReference>
<name>A0ABW8JGV5_9GAMM</name>
<keyword evidence="3" id="KW-1185">Reference proteome</keyword>
<evidence type="ECO:0000313" key="3">
    <source>
        <dbReference type="Proteomes" id="UP001620461"/>
    </source>
</evidence>
<accession>A0ABW8JGV5</accession>
<feature type="domain" description="DUF2383" evidence="1">
    <location>
        <begin position="8"/>
        <end position="115"/>
    </location>
</feature>
<reference evidence="2 3" key="1">
    <citation type="submission" date="2020-10" db="EMBL/GenBank/DDBJ databases">
        <title>Phylogeny of dyella-like bacteria.</title>
        <authorList>
            <person name="Fu J."/>
        </authorList>
    </citation>
    <scope>NUCLEOTIDE SEQUENCE [LARGE SCALE GENOMIC DNA]</scope>
    <source>
        <strain evidence="2 3">JP1</strain>
    </source>
</reference>
<comment type="caution">
    <text evidence="2">The sequence shown here is derived from an EMBL/GenBank/DDBJ whole genome shotgun (WGS) entry which is preliminary data.</text>
</comment>
<dbReference type="Proteomes" id="UP001620461">
    <property type="component" value="Unassembled WGS sequence"/>
</dbReference>
<dbReference type="PIRSF" id="PIRSF029477">
    <property type="entry name" value="UCP029477"/>
    <property type="match status" value="1"/>
</dbReference>